<dbReference type="AlphaFoldDB" id="A0A853BK43"/>
<dbReference type="InterPro" id="IPR014031">
    <property type="entry name" value="Ketoacyl_synth_C"/>
</dbReference>
<evidence type="ECO:0000259" key="6">
    <source>
        <dbReference type="PROSITE" id="PS52004"/>
    </source>
</evidence>
<evidence type="ECO:0000256" key="5">
    <source>
        <dbReference type="SAM" id="MobiDB-lite"/>
    </source>
</evidence>
<evidence type="ECO:0000313" key="7">
    <source>
        <dbReference type="EMBL" id="NYI95084.1"/>
    </source>
</evidence>
<reference evidence="7 8" key="1">
    <citation type="submission" date="2020-07" db="EMBL/GenBank/DDBJ databases">
        <title>Sequencing the genomes of 1000 actinobacteria strains.</title>
        <authorList>
            <person name="Klenk H.-P."/>
        </authorList>
    </citation>
    <scope>NUCLEOTIDE SEQUENCE [LARGE SCALE GENOMIC DNA]</scope>
    <source>
        <strain evidence="7 8">DSM 45927</strain>
    </source>
</reference>
<dbReference type="GO" id="GO:0004312">
    <property type="term" value="F:fatty acid synthase activity"/>
    <property type="evidence" value="ECO:0007669"/>
    <property type="project" value="TreeGrafter"/>
</dbReference>
<dbReference type="InterPro" id="IPR018201">
    <property type="entry name" value="Ketoacyl_synth_AS"/>
</dbReference>
<feature type="domain" description="Ketosynthase family 3 (KS3)" evidence="6">
    <location>
        <begin position="1"/>
        <end position="279"/>
    </location>
</feature>
<keyword evidence="1" id="KW-0596">Phosphopantetheine</keyword>
<dbReference type="PROSITE" id="PS00606">
    <property type="entry name" value="KS3_1"/>
    <property type="match status" value="1"/>
</dbReference>
<sequence length="342" mass="34238">MKVDPVVREFTPGRSPGLLEVGGACTGMIGTRLARHLDARGPLLSIDTACSASLTALHYVCRDLQDQRVDTALVAGLNSVDNAAVSSAFAAGGVLARVCRPFDARAAGFVRAEGVVVLVLQRASRARAAGNPGYCLVAGSVVGGDGAAPTAVGAPHAGAQADLVRSAYTQTGLDPDSVGVVQAHGTGTRAGDRAEARALAKVFKRTRQDPLLVCSIKGAVGHLEGAAGLAGVAATALTLHHGQAWPPQPTPAWEGTACRTTPTSSTPTASTSETGGMCDAAADAAGADDRATVRAPGGNCGCALRPLTGSPPCAPANREPESGQCGGDGGRARNRHTAAESA</sequence>
<dbReference type="InterPro" id="IPR016039">
    <property type="entry name" value="Thiolase-like"/>
</dbReference>
<dbReference type="GO" id="GO:0004315">
    <property type="term" value="F:3-oxoacyl-[acyl-carrier-protein] synthase activity"/>
    <property type="evidence" value="ECO:0007669"/>
    <property type="project" value="InterPro"/>
</dbReference>
<dbReference type="InterPro" id="IPR020841">
    <property type="entry name" value="PKS_Beta-ketoAc_synthase_dom"/>
</dbReference>
<dbReference type="SMART" id="SM00825">
    <property type="entry name" value="PKS_KS"/>
    <property type="match status" value="1"/>
</dbReference>
<comment type="caution">
    <text evidence="7">The sequence shown here is derived from an EMBL/GenBank/DDBJ whole genome shotgun (WGS) entry which is preliminary data.</text>
</comment>
<evidence type="ECO:0000256" key="1">
    <source>
        <dbReference type="ARBA" id="ARBA00022450"/>
    </source>
</evidence>
<accession>A0A853BK43</accession>
<keyword evidence="3 4" id="KW-0808">Transferase</keyword>
<evidence type="ECO:0000313" key="8">
    <source>
        <dbReference type="Proteomes" id="UP000575985"/>
    </source>
</evidence>
<dbReference type="PANTHER" id="PTHR43775:SF37">
    <property type="entry name" value="SI:DKEY-61P9.11"/>
    <property type="match status" value="1"/>
</dbReference>
<evidence type="ECO:0000256" key="4">
    <source>
        <dbReference type="RuleBase" id="RU003694"/>
    </source>
</evidence>
<dbReference type="PANTHER" id="PTHR43775">
    <property type="entry name" value="FATTY ACID SYNTHASE"/>
    <property type="match status" value="1"/>
</dbReference>
<dbReference type="RefSeq" id="WP_179766675.1">
    <property type="nucleotide sequence ID" value="NZ_JACCFO010000001.1"/>
</dbReference>
<keyword evidence="8" id="KW-1185">Reference proteome</keyword>
<dbReference type="InterPro" id="IPR050091">
    <property type="entry name" value="PKS_NRPS_Biosynth_Enz"/>
</dbReference>
<evidence type="ECO:0000256" key="2">
    <source>
        <dbReference type="ARBA" id="ARBA00022553"/>
    </source>
</evidence>
<dbReference type="Gene3D" id="3.40.47.10">
    <property type="match status" value="1"/>
</dbReference>
<dbReference type="CDD" id="cd00833">
    <property type="entry name" value="PKS"/>
    <property type="match status" value="1"/>
</dbReference>
<organism evidence="7 8">
    <name type="scientific">Streptomonospora nanhaiensis</name>
    <dbReference type="NCBI Taxonomy" id="1323731"/>
    <lineage>
        <taxon>Bacteria</taxon>
        <taxon>Bacillati</taxon>
        <taxon>Actinomycetota</taxon>
        <taxon>Actinomycetes</taxon>
        <taxon>Streptosporangiales</taxon>
        <taxon>Nocardiopsidaceae</taxon>
        <taxon>Streptomonospora</taxon>
    </lineage>
</organism>
<evidence type="ECO:0000256" key="3">
    <source>
        <dbReference type="ARBA" id="ARBA00022679"/>
    </source>
</evidence>
<dbReference type="GO" id="GO:0006633">
    <property type="term" value="P:fatty acid biosynthetic process"/>
    <property type="evidence" value="ECO:0007669"/>
    <property type="project" value="InterPro"/>
</dbReference>
<feature type="compositionally biased region" description="Low complexity" evidence="5">
    <location>
        <begin position="260"/>
        <end position="273"/>
    </location>
</feature>
<dbReference type="Pfam" id="PF02801">
    <property type="entry name" value="Ketoacyl-synt_C"/>
    <property type="match status" value="1"/>
</dbReference>
<dbReference type="SUPFAM" id="SSF53901">
    <property type="entry name" value="Thiolase-like"/>
    <property type="match status" value="2"/>
</dbReference>
<feature type="region of interest" description="Disordered" evidence="5">
    <location>
        <begin position="310"/>
        <end position="342"/>
    </location>
</feature>
<dbReference type="EMBL" id="JACCFO010000001">
    <property type="protein sequence ID" value="NYI95084.1"/>
    <property type="molecule type" value="Genomic_DNA"/>
</dbReference>
<dbReference type="InterPro" id="IPR014030">
    <property type="entry name" value="Ketoacyl_synth_N"/>
</dbReference>
<dbReference type="Proteomes" id="UP000575985">
    <property type="component" value="Unassembled WGS sequence"/>
</dbReference>
<name>A0A853BK43_9ACTN</name>
<feature type="region of interest" description="Disordered" evidence="5">
    <location>
        <begin position="245"/>
        <end position="273"/>
    </location>
</feature>
<keyword evidence="2" id="KW-0597">Phosphoprotein</keyword>
<gene>
    <name evidence="7" type="ORF">HNR12_001361</name>
</gene>
<dbReference type="PROSITE" id="PS52004">
    <property type="entry name" value="KS3_2"/>
    <property type="match status" value="1"/>
</dbReference>
<dbReference type="Pfam" id="PF00109">
    <property type="entry name" value="ketoacyl-synt"/>
    <property type="match status" value="1"/>
</dbReference>
<protein>
    <submittedName>
        <fullName evidence="7">Acyl transferase domain-containing protein</fullName>
    </submittedName>
</protein>
<comment type="similarity">
    <text evidence="4">Belongs to the thiolase-like superfamily. Beta-ketoacyl-ACP synthases family.</text>
</comment>
<proteinExistence type="inferred from homology"/>